<feature type="transmembrane region" description="Helical" evidence="2">
    <location>
        <begin position="83"/>
        <end position="106"/>
    </location>
</feature>
<keyword evidence="4" id="KW-1185">Reference proteome</keyword>
<dbReference type="AlphaFoldDB" id="A0A4R4UEU9"/>
<feature type="transmembrane region" description="Helical" evidence="2">
    <location>
        <begin position="203"/>
        <end position="221"/>
    </location>
</feature>
<proteinExistence type="predicted"/>
<feature type="transmembrane region" description="Helical" evidence="2">
    <location>
        <begin position="228"/>
        <end position="253"/>
    </location>
</feature>
<feature type="compositionally biased region" description="Acidic residues" evidence="1">
    <location>
        <begin position="301"/>
        <end position="311"/>
    </location>
</feature>
<feature type="transmembrane region" description="Helical" evidence="2">
    <location>
        <begin position="12"/>
        <end position="31"/>
    </location>
</feature>
<dbReference type="RefSeq" id="WP_132606043.1">
    <property type="nucleotide sequence ID" value="NZ_SMKO01000249.1"/>
</dbReference>
<feature type="region of interest" description="Disordered" evidence="1">
    <location>
        <begin position="301"/>
        <end position="323"/>
    </location>
</feature>
<evidence type="ECO:0008006" key="5">
    <source>
        <dbReference type="Google" id="ProtNLM"/>
    </source>
</evidence>
<dbReference type="Proteomes" id="UP000295258">
    <property type="component" value="Unassembled WGS sequence"/>
</dbReference>
<evidence type="ECO:0000256" key="2">
    <source>
        <dbReference type="SAM" id="Phobius"/>
    </source>
</evidence>
<accession>A0A4R4UEU9</accession>
<feature type="transmembrane region" description="Helical" evidence="2">
    <location>
        <begin position="51"/>
        <end position="71"/>
    </location>
</feature>
<evidence type="ECO:0000256" key="1">
    <source>
        <dbReference type="SAM" id="MobiDB-lite"/>
    </source>
</evidence>
<reference evidence="3 4" key="1">
    <citation type="submission" date="2019-03" db="EMBL/GenBank/DDBJ databases">
        <title>Draft genome sequences of novel Actinobacteria.</title>
        <authorList>
            <person name="Sahin N."/>
            <person name="Ay H."/>
            <person name="Saygin H."/>
        </authorList>
    </citation>
    <scope>NUCLEOTIDE SEQUENCE [LARGE SCALE GENOMIC DNA]</scope>
    <source>
        <strain evidence="3 4">KC310</strain>
    </source>
</reference>
<keyword evidence="2" id="KW-1133">Transmembrane helix</keyword>
<comment type="caution">
    <text evidence="3">The sequence shown here is derived from an EMBL/GenBank/DDBJ whole genome shotgun (WGS) entry which is preliminary data.</text>
</comment>
<evidence type="ECO:0000313" key="3">
    <source>
        <dbReference type="EMBL" id="TDC88466.1"/>
    </source>
</evidence>
<organism evidence="3 4">
    <name type="scientific">Nonomuraea deserti</name>
    <dbReference type="NCBI Taxonomy" id="1848322"/>
    <lineage>
        <taxon>Bacteria</taxon>
        <taxon>Bacillati</taxon>
        <taxon>Actinomycetota</taxon>
        <taxon>Actinomycetes</taxon>
        <taxon>Streptosporangiales</taxon>
        <taxon>Streptosporangiaceae</taxon>
        <taxon>Nonomuraea</taxon>
    </lineage>
</organism>
<feature type="transmembrane region" description="Helical" evidence="2">
    <location>
        <begin position="167"/>
        <end position="191"/>
    </location>
</feature>
<name>A0A4R4UEU9_9ACTN</name>
<gene>
    <name evidence="3" type="ORF">E1292_45660</name>
</gene>
<feature type="transmembrane region" description="Helical" evidence="2">
    <location>
        <begin position="126"/>
        <end position="146"/>
    </location>
</feature>
<keyword evidence="2" id="KW-0472">Membrane</keyword>
<feature type="transmembrane region" description="Helical" evidence="2">
    <location>
        <begin position="273"/>
        <end position="291"/>
    </location>
</feature>
<sequence>MTEQRPAIGRVTAAIVTVATMLPYLTLKILWLTGSSIGVTDDELMNDSAMVGLNAMTFGMDAVGLLLAVAFSTRWGLRLPAWLVLLPLWVGTGLLSVVIVTAPILVASTGLAVFSGGPIEPWVYMMVYGGFVGQGIGLMTVFALYARDRWPGVFTTRLGHAFTGPAGSFQTVVAWGALLVTTVVAGVRLSWTFGAPAVAVVQHGFKALLAVAGAVAFVAVVRRRGNGLFWRLLVPVWLGSGSLFGWGLYVMIVRSVGGPLVAGGAGAADLVDLFGMLAGLVMGLSGAYMLAERSGVDDVQPLEEPLEGDDRDGDRQAAYHGHR</sequence>
<evidence type="ECO:0000313" key="4">
    <source>
        <dbReference type="Proteomes" id="UP000295258"/>
    </source>
</evidence>
<keyword evidence="2" id="KW-0812">Transmembrane</keyword>
<protein>
    <recommendedName>
        <fullName evidence="5">LigA protein</fullName>
    </recommendedName>
</protein>
<dbReference type="EMBL" id="SMKO01000249">
    <property type="protein sequence ID" value="TDC88466.1"/>
    <property type="molecule type" value="Genomic_DNA"/>
</dbReference>